<dbReference type="Proteomes" id="UP000678276">
    <property type="component" value="Unassembled WGS sequence"/>
</dbReference>
<dbReference type="EMBL" id="JAGJCF010000003">
    <property type="protein sequence ID" value="MBP0615372.1"/>
    <property type="molecule type" value="Genomic_DNA"/>
</dbReference>
<name>A0ABS4BF43_9HYPH</name>
<gene>
    <name evidence="2" type="ORF">J6595_07255</name>
</gene>
<organism evidence="2 3">
    <name type="scientific">Jiella mangrovi</name>
    <dbReference type="NCBI Taxonomy" id="2821407"/>
    <lineage>
        <taxon>Bacteria</taxon>
        <taxon>Pseudomonadati</taxon>
        <taxon>Pseudomonadota</taxon>
        <taxon>Alphaproteobacteria</taxon>
        <taxon>Hyphomicrobiales</taxon>
        <taxon>Aurantimonadaceae</taxon>
        <taxon>Jiella</taxon>
    </lineage>
</organism>
<accession>A0ABS4BF43</accession>
<proteinExistence type="predicted"/>
<evidence type="ECO:0000313" key="2">
    <source>
        <dbReference type="EMBL" id="MBP0615372.1"/>
    </source>
</evidence>
<feature type="signal peptide" evidence="1">
    <location>
        <begin position="1"/>
        <end position="21"/>
    </location>
</feature>
<protein>
    <submittedName>
        <fullName evidence="2">Uncharacterized protein</fullName>
    </submittedName>
</protein>
<comment type="caution">
    <text evidence="2">The sequence shown here is derived from an EMBL/GenBank/DDBJ whole genome shotgun (WGS) entry which is preliminary data.</text>
</comment>
<reference evidence="2 3" key="1">
    <citation type="submission" date="2021-04" db="EMBL/GenBank/DDBJ databases">
        <title>Whole genome sequence of Jiella sp. KSK16Y-1.</title>
        <authorList>
            <person name="Tuo L."/>
        </authorList>
    </citation>
    <scope>NUCLEOTIDE SEQUENCE [LARGE SCALE GENOMIC DNA]</scope>
    <source>
        <strain evidence="2 3">KSK16Y-1</strain>
    </source>
</reference>
<evidence type="ECO:0000256" key="1">
    <source>
        <dbReference type="SAM" id="SignalP"/>
    </source>
</evidence>
<evidence type="ECO:0000313" key="3">
    <source>
        <dbReference type="Proteomes" id="UP000678276"/>
    </source>
</evidence>
<keyword evidence="3" id="KW-1185">Reference proteome</keyword>
<feature type="chain" id="PRO_5047526586" evidence="1">
    <location>
        <begin position="22"/>
        <end position="49"/>
    </location>
</feature>
<keyword evidence="1" id="KW-0732">Signal</keyword>
<sequence length="49" mass="5416">MLMIALSMTMILTLATATAIALKEERDDASIKVLAKKQDGFGFRSTTRR</sequence>